<dbReference type="Gene3D" id="3.30.1540.10">
    <property type="entry name" value="formyl-coa transferase, domain 3"/>
    <property type="match status" value="1"/>
</dbReference>
<proteinExistence type="predicted"/>
<dbReference type="InterPro" id="IPR050483">
    <property type="entry name" value="CoA-transferase_III_domain"/>
</dbReference>
<evidence type="ECO:0000313" key="3">
    <source>
        <dbReference type="Proteomes" id="UP001208771"/>
    </source>
</evidence>
<sequence>MTKTSSPPQAPRLLDGMRVLSFCHYLQGPAAAQYLADLGADVIKVEPRNGAFERHWAGASTFIEDVSVFFLCANRNKRSIALDIKHPDCAAVLHRLIESADVIVENYRPGVMDRLQLGYDAVRRIKPDIIYASATGFGADGPLKDRPGQDLLIQARAGLIGASGATPTVTGCAAVDQHGAALLAMGIAAAYASKLVTGKGTRIEGSLFNAGIDLQAESLTLYYSGKQTRERFRRDPHLGTWFHEAPYGVYQLEDAFVAISLNAIGKIAEALDSDPLRALAGKDAYAERDLIASTLANILLTWRFSALSEAFEIAGVWYERVNDYDDLLVDPQAIHNGIFSTIPVRGGEATIVNHPLKYDGAVPDLRRMPPEIGEHGEEILASLGFDQSEIDALVEAGAVAPAPSNRPS</sequence>
<dbReference type="Gene3D" id="3.40.50.10540">
    <property type="entry name" value="Crotonobetainyl-coa:carnitine coa-transferase, domain 1"/>
    <property type="match status" value="1"/>
</dbReference>
<dbReference type="SUPFAM" id="SSF89796">
    <property type="entry name" value="CoA-transferase family III (CaiB/BaiF)"/>
    <property type="match status" value="1"/>
</dbReference>
<organism evidence="2 3">
    <name type="scientific">Ectorhizobium quercum</name>
    <dbReference type="NCBI Taxonomy" id="2965071"/>
    <lineage>
        <taxon>Bacteria</taxon>
        <taxon>Pseudomonadati</taxon>
        <taxon>Pseudomonadota</taxon>
        <taxon>Alphaproteobacteria</taxon>
        <taxon>Hyphomicrobiales</taxon>
        <taxon>Rhizobiaceae</taxon>
        <taxon>Ectorhizobium</taxon>
    </lineage>
</organism>
<accession>A0AAE3SUS6</accession>
<dbReference type="InterPro" id="IPR023606">
    <property type="entry name" value="CoA-Trfase_III_dom_1_sf"/>
</dbReference>
<keyword evidence="3" id="KW-1185">Reference proteome</keyword>
<dbReference type="PANTHER" id="PTHR48207:SF4">
    <property type="entry name" value="BLL6097 PROTEIN"/>
    <property type="match status" value="1"/>
</dbReference>
<dbReference type="Proteomes" id="UP001208771">
    <property type="component" value="Unassembled WGS sequence"/>
</dbReference>
<evidence type="ECO:0000256" key="1">
    <source>
        <dbReference type="ARBA" id="ARBA00022679"/>
    </source>
</evidence>
<comment type="caution">
    <text evidence="2">The sequence shown here is derived from an EMBL/GenBank/DDBJ whole genome shotgun (WGS) entry which is preliminary data.</text>
</comment>
<keyword evidence="1 2" id="KW-0808">Transferase</keyword>
<name>A0AAE3SUS6_9HYPH</name>
<dbReference type="InterPro" id="IPR003673">
    <property type="entry name" value="CoA-Trfase_fam_III"/>
</dbReference>
<reference evidence="2" key="1">
    <citation type="submission" date="2022-07" db="EMBL/GenBank/DDBJ databases">
        <title>Ectorhizobium quercum gen.nov., sp. nov.</title>
        <authorList>
            <person name="Ma T."/>
            <person name="Li Y."/>
        </authorList>
    </citation>
    <scope>NUCLEOTIDE SEQUENCE</scope>
    <source>
        <strain evidence="2">BDR2-2</strain>
    </source>
</reference>
<dbReference type="EMBL" id="JANFPI010000002">
    <property type="protein sequence ID" value="MCX8997028.1"/>
    <property type="molecule type" value="Genomic_DNA"/>
</dbReference>
<dbReference type="Pfam" id="PF02515">
    <property type="entry name" value="CoA_transf_3"/>
    <property type="match status" value="1"/>
</dbReference>
<dbReference type="AlphaFoldDB" id="A0AAE3SUS6"/>
<dbReference type="InterPro" id="IPR044855">
    <property type="entry name" value="CoA-Trfase_III_dom3_sf"/>
</dbReference>
<dbReference type="PANTHER" id="PTHR48207">
    <property type="entry name" value="SUCCINATE--HYDROXYMETHYLGLUTARATE COA-TRANSFERASE"/>
    <property type="match status" value="1"/>
</dbReference>
<protein>
    <submittedName>
        <fullName evidence="2">CoA transferase</fullName>
    </submittedName>
</protein>
<dbReference type="RefSeq" id="WP_306410797.1">
    <property type="nucleotide sequence ID" value="NZ_JANFPI010000002.1"/>
</dbReference>
<evidence type="ECO:0000313" key="2">
    <source>
        <dbReference type="EMBL" id="MCX8997028.1"/>
    </source>
</evidence>
<gene>
    <name evidence="2" type="ORF">NOF55_07900</name>
</gene>
<dbReference type="GO" id="GO:0008410">
    <property type="term" value="F:CoA-transferase activity"/>
    <property type="evidence" value="ECO:0007669"/>
    <property type="project" value="TreeGrafter"/>
</dbReference>